<feature type="coiled-coil region" evidence="1">
    <location>
        <begin position="30"/>
        <end position="102"/>
    </location>
</feature>
<proteinExistence type="predicted"/>
<reference evidence="3" key="1">
    <citation type="submission" date="2017-02" db="UniProtKB">
        <authorList>
            <consortium name="WormBaseParasite"/>
        </authorList>
    </citation>
    <scope>IDENTIFICATION</scope>
</reference>
<evidence type="ECO:0000313" key="3">
    <source>
        <dbReference type="WBParaSite" id="SPAL_0001119700.1"/>
    </source>
</evidence>
<sequence length="397" mass="46719">MLNKIISEDDNIIQEIHDKNRKIKQNDIHIQYLEATIKAQNAEIDSYRNSLASLTDKNSILEEKNCALEKLNEFKHLLLNELEDKIEECTKKENKIEELIAEIECLTAWNNIIMEELENYRSSAESKASLNETPIDILHSSFCSESNVSAYDSLTKYDEVVEILTKKNSEIKDLMDEVECLRQEKTRMSSELNMLRNELEEINNNFNCSLLLQPSLERISLTNLMNLNEEYLKVPQKDISIAIEMPENIQFMDPTIRVEEEHYKEKIEDLEIRLFECNQKLHETIAIMESHQCQISCNDEIEEDKTQFSTEESVNEEHLIELEEIKKAHEEKIKSLENVIEHLKAELLSFTKQENDKMEDRKNPSYSKNTFITIFDYVLVAIKSFFYTIIRKLQYLK</sequence>
<dbReference type="Proteomes" id="UP000046392">
    <property type="component" value="Unplaced"/>
</dbReference>
<evidence type="ECO:0000256" key="1">
    <source>
        <dbReference type="SAM" id="Coils"/>
    </source>
</evidence>
<dbReference type="AlphaFoldDB" id="A0A0N5BZK6"/>
<feature type="coiled-coil region" evidence="1">
    <location>
        <begin position="164"/>
        <end position="205"/>
    </location>
</feature>
<feature type="coiled-coil region" evidence="1">
    <location>
        <begin position="319"/>
        <end position="353"/>
    </location>
</feature>
<accession>A0A0N5BZK6</accession>
<name>A0A0N5BZK6_STREA</name>
<protein>
    <submittedName>
        <fullName evidence="3">HAP1 N-terminal domain-containing protein</fullName>
    </submittedName>
</protein>
<keyword evidence="2" id="KW-1185">Reference proteome</keyword>
<evidence type="ECO:0000313" key="2">
    <source>
        <dbReference type="Proteomes" id="UP000046392"/>
    </source>
</evidence>
<keyword evidence="1" id="KW-0175">Coiled coil</keyword>
<organism evidence="2 3">
    <name type="scientific">Strongyloides papillosus</name>
    <name type="common">Intestinal threadworm</name>
    <dbReference type="NCBI Taxonomy" id="174720"/>
    <lineage>
        <taxon>Eukaryota</taxon>
        <taxon>Metazoa</taxon>
        <taxon>Ecdysozoa</taxon>
        <taxon>Nematoda</taxon>
        <taxon>Chromadorea</taxon>
        <taxon>Rhabditida</taxon>
        <taxon>Tylenchina</taxon>
        <taxon>Panagrolaimomorpha</taxon>
        <taxon>Strongyloidoidea</taxon>
        <taxon>Strongyloididae</taxon>
        <taxon>Strongyloides</taxon>
    </lineage>
</organism>
<dbReference type="WBParaSite" id="SPAL_0001119700.1">
    <property type="protein sequence ID" value="SPAL_0001119700.1"/>
    <property type="gene ID" value="SPAL_0001119700"/>
</dbReference>